<feature type="compositionally biased region" description="Basic residues" evidence="1">
    <location>
        <begin position="275"/>
        <end position="286"/>
    </location>
</feature>
<keyword evidence="3" id="KW-1185">Reference proteome</keyword>
<proteinExistence type="predicted"/>
<feature type="region of interest" description="Disordered" evidence="1">
    <location>
        <begin position="139"/>
        <end position="208"/>
    </location>
</feature>
<evidence type="ECO:0000313" key="2">
    <source>
        <dbReference type="EMBL" id="KAJ7376305.1"/>
    </source>
</evidence>
<feature type="region of interest" description="Disordered" evidence="1">
    <location>
        <begin position="232"/>
        <end position="253"/>
    </location>
</feature>
<protein>
    <submittedName>
        <fullName evidence="2">Uncharacterized protein</fullName>
    </submittedName>
</protein>
<feature type="compositionally biased region" description="Polar residues" evidence="1">
    <location>
        <begin position="145"/>
        <end position="172"/>
    </location>
</feature>
<evidence type="ECO:0000256" key="1">
    <source>
        <dbReference type="SAM" id="MobiDB-lite"/>
    </source>
</evidence>
<feature type="compositionally biased region" description="Acidic residues" evidence="1">
    <location>
        <begin position="299"/>
        <end position="310"/>
    </location>
</feature>
<dbReference type="EMBL" id="MU826403">
    <property type="protein sequence ID" value="KAJ7376305.1"/>
    <property type="molecule type" value="Genomic_DNA"/>
</dbReference>
<name>A0A9X0CUQ8_9CNID</name>
<feature type="compositionally biased region" description="Polar residues" evidence="1">
    <location>
        <begin position="241"/>
        <end position="251"/>
    </location>
</feature>
<dbReference type="Proteomes" id="UP001163046">
    <property type="component" value="Unassembled WGS sequence"/>
</dbReference>
<evidence type="ECO:0000313" key="3">
    <source>
        <dbReference type="Proteomes" id="UP001163046"/>
    </source>
</evidence>
<comment type="caution">
    <text evidence="2">The sequence shown here is derived from an EMBL/GenBank/DDBJ whole genome shotgun (WGS) entry which is preliminary data.</text>
</comment>
<dbReference type="AlphaFoldDB" id="A0A9X0CUQ8"/>
<feature type="region of interest" description="Disordered" evidence="1">
    <location>
        <begin position="275"/>
        <end position="310"/>
    </location>
</feature>
<accession>A0A9X0CUQ8</accession>
<reference evidence="2" key="1">
    <citation type="submission" date="2023-01" db="EMBL/GenBank/DDBJ databases">
        <title>Genome assembly of the deep-sea coral Lophelia pertusa.</title>
        <authorList>
            <person name="Herrera S."/>
            <person name="Cordes E."/>
        </authorList>
    </citation>
    <scope>NUCLEOTIDE SEQUENCE</scope>
    <source>
        <strain evidence="2">USNM1676648</strain>
        <tissue evidence="2">Polyp</tissue>
    </source>
</reference>
<gene>
    <name evidence="2" type="ORF">OS493_035445</name>
</gene>
<sequence>MSKLKFQIAVHTENLSSQWWRRDWCFLELQRTLSRQRKTTKNPVVVNGRRCNPLSATKEDRSSNVSTREFFVPFMNSVRNVIKKTLPRYNLRSRKLDIPEVRSSTPKVNRATQADLSDEEHCTLFLELPFCTSTIEVSPPPAIGASSSEQVQPENPQPQLSTAYSNTDQANRTNREAVDISIDSISERHEPPIVHSPRGQPDKSDEVSLEDIQPIHPSQVQSGPHIALEVENVSDPDTGDRQQTTGISTAERNIPVINSPADLYTLVKTSINYKKSKPNFKQKKTRTRLDYSSSSESEGSSEETEESEPD</sequence>
<organism evidence="2 3">
    <name type="scientific">Desmophyllum pertusum</name>
    <dbReference type="NCBI Taxonomy" id="174260"/>
    <lineage>
        <taxon>Eukaryota</taxon>
        <taxon>Metazoa</taxon>
        <taxon>Cnidaria</taxon>
        <taxon>Anthozoa</taxon>
        <taxon>Hexacorallia</taxon>
        <taxon>Scleractinia</taxon>
        <taxon>Caryophylliina</taxon>
        <taxon>Caryophylliidae</taxon>
        <taxon>Desmophyllum</taxon>
    </lineage>
</organism>